<feature type="domain" description="Glycosyl hydrolase family 13 catalytic" evidence="1">
    <location>
        <begin position="12"/>
        <end position="389"/>
    </location>
</feature>
<organism evidence="2 3">
    <name type="scientific">Kutzneria buriramensis</name>
    <dbReference type="NCBI Taxonomy" id="1045776"/>
    <lineage>
        <taxon>Bacteria</taxon>
        <taxon>Bacillati</taxon>
        <taxon>Actinomycetota</taxon>
        <taxon>Actinomycetes</taxon>
        <taxon>Pseudonocardiales</taxon>
        <taxon>Pseudonocardiaceae</taxon>
        <taxon>Kutzneria</taxon>
    </lineage>
</organism>
<sequence length="500" mass="56033">MNGWPTQPVIYEVNTAVWLDELSRNAGRRTTLADVSARDWDAITLPGIDAVWLMGVWRRSPAGLALADADPELRRTFRAALPDLRPTDVVGSPYCVREYVVDDAFGGPAELAVARSVLADRGVRLVLDYVPNHVAPDHPWVMDRPDLFVLGEPRDVRAQPRGWLEMSGRILARGRDPYFPPWPDVVQLNAYSPALRAATADTLADIADQCDGIRCDMAMLVTNRVFGTTWGEWVGPAPAEEFWPAVIGRLRDRHPDTVLVAETYWDLERTLQEQGFTFCYDKRLHDHVVEQDPAAMREALRADRAYQSRLVRFLENHDEPRIVGRLPASAERAAAVAIATVPGATLWHEGQFEGRRVRPSVFLSRRPDEPVDSGLVEWHARLLATVAGHRVRRGVWRLLEPVGWPDNQSCRNLLAWCWLSADGAPRHLVVINFSARPAQARIPLDWPDLPGRGWRLADLLGDAVFDRDGDELADSGLYVALVPWQVHLFSVEPTDGVAQP</sequence>
<dbReference type="PANTHER" id="PTHR47786">
    <property type="entry name" value="ALPHA-1,4-GLUCAN:MALTOSE-1-PHOSPHATE MALTOSYLTRANSFERASE"/>
    <property type="match status" value="1"/>
</dbReference>
<name>A0A3E0H0J8_9PSEU</name>
<dbReference type="GO" id="GO:0005975">
    <property type="term" value="P:carbohydrate metabolic process"/>
    <property type="evidence" value="ECO:0007669"/>
    <property type="project" value="InterPro"/>
</dbReference>
<dbReference type="OrthoDB" id="9802433at2"/>
<accession>A0A3E0H0J8</accession>
<dbReference type="Gene3D" id="3.20.20.80">
    <property type="entry name" value="Glycosidases"/>
    <property type="match status" value="1"/>
</dbReference>
<dbReference type="SMART" id="SM00642">
    <property type="entry name" value="Aamy"/>
    <property type="match status" value="1"/>
</dbReference>
<proteinExistence type="predicted"/>
<comment type="caution">
    <text evidence="2">The sequence shown here is derived from an EMBL/GenBank/DDBJ whole genome shotgun (WGS) entry which is preliminary data.</text>
</comment>
<dbReference type="EMBL" id="QUNO01000019">
    <property type="protein sequence ID" value="REH34892.1"/>
    <property type="molecule type" value="Genomic_DNA"/>
</dbReference>
<dbReference type="SUPFAM" id="SSF51445">
    <property type="entry name" value="(Trans)glycosidases"/>
    <property type="match status" value="1"/>
</dbReference>
<dbReference type="InterPro" id="IPR006047">
    <property type="entry name" value="GH13_cat_dom"/>
</dbReference>
<dbReference type="RefSeq" id="WP_116180280.1">
    <property type="nucleotide sequence ID" value="NZ_CP144375.1"/>
</dbReference>
<keyword evidence="3" id="KW-1185">Reference proteome</keyword>
<evidence type="ECO:0000313" key="2">
    <source>
        <dbReference type="EMBL" id="REH34892.1"/>
    </source>
</evidence>
<dbReference type="Pfam" id="PF00128">
    <property type="entry name" value="Alpha-amylase"/>
    <property type="match status" value="1"/>
</dbReference>
<gene>
    <name evidence="2" type="ORF">BCF44_119168</name>
</gene>
<protein>
    <submittedName>
        <fullName evidence="2">Alpha amylase catalytic subunit</fullName>
    </submittedName>
</protein>
<dbReference type="AlphaFoldDB" id="A0A3E0H0J8"/>
<dbReference type="CDD" id="cd11347">
    <property type="entry name" value="AmyAc_1"/>
    <property type="match status" value="1"/>
</dbReference>
<reference evidence="2 3" key="1">
    <citation type="submission" date="2018-08" db="EMBL/GenBank/DDBJ databases">
        <title>Genomic Encyclopedia of Archaeal and Bacterial Type Strains, Phase II (KMG-II): from individual species to whole genera.</title>
        <authorList>
            <person name="Goeker M."/>
        </authorList>
    </citation>
    <scope>NUCLEOTIDE SEQUENCE [LARGE SCALE GENOMIC DNA]</scope>
    <source>
        <strain evidence="2 3">DSM 45791</strain>
    </source>
</reference>
<dbReference type="InterPro" id="IPR017853">
    <property type="entry name" value="GH"/>
</dbReference>
<evidence type="ECO:0000313" key="3">
    <source>
        <dbReference type="Proteomes" id="UP000256269"/>
    </source>
</evidence>
<evidence type="ECO:0000259" key="1">
    <source>
        <dbReference type="SMART" id="SM00642"/>
    </source>
</evidence>
<dbReference type="PANTHER" id="PTHR47786:SF2">
    <property type="entry name" value="GLYCOSYL HYDROLASE FAMILY 13 CATALYTIC DOMAIN-CONTAINING PROTEIN"/>
    <property type="match status" value="1"/>
</dbReference>
<dbReference type="Proteomes" id="UP000256269">
    <property type="component" value="Unassembled WGS sequence"/>
</dbReference>